<sequence>MQDLGELKYFLFVEYVKDGKDLWLLQRKYGEDMLVHFRLANCKPVAIPIEPRLELHADLGVLLAHPCSYK</sequence>
<protein>
    <submittedName>
        <fullName evidence="1">Uncharacterized protein</fullName>
    </submittedName>
</protein>
<dbReference type="EMBL" id="JBHFFA010000004">
    <property type="protein sequence ID" value="KAL2631562.1"/>
    <property type="molecule type" value="Genomic_DNA"/>
</dbReference>
<evidence type="ECO:0000313" key="2">
    <source>
        <dbReference type="Proteomes" id="UP001605036"/>
    </source>
</evidence>
<dbReference type="Proteomes" id="UP001605036">
    <property type="component" value="Unassembled WGS sequence"/>
</dbReference>
<dbReference type="AlphaFoldDB" id="A0ABD1YLB8"/>
<gene>
    <name evidence="1" type="ORF">R1flu_016248</name>
</gene>
<reference evidence="1 2" key="1">
    <citation type="submission" date="2024-09" db="EMBL/GenBank/DDBJ databases">
        <title>Chromosome-scale assembly of Riccia fluitans.</title>
        <authorList>
            <person name="Paukszto L."/>
            <person name="Sawicki J."/>
            <person name="Karawczyk K."/>
            <person name="Piernik-Szablinska J."/>
            <person name="Szczecinska M."/>
            <person name="Mazdziarz M."/>
        </authorList>
    </citation>
    <scope>NUCLEOTIDE SEQUENCE [LARGE SCALE GENOMIC DNA]</scope>
    <source>
        <strain evidence="1">Rf_01</strain>
        <tissue evidence="1">Aerial parts of the thallus</tissue>
    </source>
</reference>
<name>A0ABD1YLB8_9MARC</name>
<accession>A0ABD1YLB8</accession>
<proteinExistence type="predicted"/>
<evidence type="ECO:0000313" key="1">
    <source>
        <dbReference type="EMBL" id="KAL2631562.1"/>
    </source>
</evidence>
<keyword evidence="2" id="KW-1185">Reference proteome</keyword>
<comment type="caution">
    <text evidence="1">The sequence shown here is derived from an EMBL/GenBank/DDBJ whole genome shotgun (WGS) entry which is preliminary data.</text>
</comment>
<organism evidence="1 2">
    <name type="scientific">Riccia fluitans</name>
    <dbReference type="NCBI Taxonomy" id="41844"/>
    <lineage>
        <taxon>Eukaryota</taxon>
        <taxon>Viridiplantae</taxon>
        <taxon>Streptophyta</taxon>
        <taxon>Embryophyta</taxon>
        <taxon>Marchantiophyta</taxon>
        <taxon>Marchantiopsida</taxon>
        <taxon>Marchantiidae</taxon>
        <taxon>Marchantiales</taxon>
        <taxon>Ricciaceae</taxon>
        <taxon>Riccia</taxon>
    </lineage>
</organism>